<dbReference type="GO" id="GO:0009247">
    <property type="term" value="P:glycolipid biosynthetic process"/>
    <property type="evidence" value="ECO:0007669"/>
    <property type="project" value="TreeGrafter"/>
</dbReference>
<dbReference type="GO" id="GO:0005811">
    <property type="term" value="C:lipid droplet"/>
    <property type="evidence" value="ECO:0007669"/>
    <property type="project" value="TreeGrafter"/>
</dbReference>
<evidence type="ECO:0000256" key="2">
    <source>
        <dbReference type="SAM" id="MobiDB-lite"/>
    </source>
</evidence>
<evidence type="ECO:0000259" key="4">
    <source>
        <dbReference type="Pfam" id="PF03435"/>
    </source>
</evidence>
<keyword evidence="3" id="KW-0472">Membrane</keyword>
<evidence type="ECO:0000313" key="5">
    <source>
        <dbReference type="EMBL" id="CAD9774573.1"/>
    </source>
</evidence>
<sequence>MDSKTEDMFSAKFKELGKRRIMTGWKPLVPFLFMACVVLPLFLFAILPSTIIFVVLGLLSGKKKAPKPQFFDEEGKEGKERVKEGLTKREDREFELVLYGATGFTGRLAARYAAKQYAGKGLRWAIAGRNAKKLEKVASELKSIDPKLEVKMIIADSRDSKALESMVRRTMVVATAVGPFAKYGNKLVAMCAVCGTDYVDTTGEAGWVQHIIADLHPTAKKSGARIVPFSAHDCVPWDMVVQQMAIRLQEKHGQDLKKVEIVDDTRGKLSGGTVDTIFNIIQNPLPRPRWNKNFNPWLLDMEGKKGKYKVKFNSPKLPSWSNVSNEWQGLFLMADMNAKLVQRSNVLNKYGKSISYSEGMSHDSFMRAFVITLGTILLAVSAFNPILGYFMRKFVLPKPGEGATDEEMERGYLKVTGVGTGEKGAKVYTTLGFFKDAGYMDTGRMLIECGLTLALEDKSKLKHSEGGVWTSASCMGPVLLERLVATGCTFDIHS</sequence>
<dbReference type="InterPro" id="IPR036291">
    <property type="entry name" value="NAD(P)-bd_dom_sf"/>
</dbReference>
<comment type="similarity">
    <text evidence="1">Belongs to the saccharopine dehydrogenase family.</text>
</comment>
<name>A0A7S2TZH4_9EUKA</name>
<evidence type="ECO:0000256" key="3">
    <source>
        <dbReference type="SAM" id="Phobius"/>
    </source>
</evidence>
<feature type="region of interest" description="Disordered" evidence="2">
    <location>
        <begin position="64"/>
        <end position="84"/>
    </location>
</feature>
<dbReference type="GO" id="GO:0005886">
    <property type="term" value="C:plasma membrane"/>
    <property type="evidence" value="ECO:0007669"/>
    <property type="project" value="TreeGrafter"/>
</dbReference>
<dbReference type="InterPro" id="IPR005097">
    <property type="entry name" value="Sacchrp_dh_NADP-bd"/>
</dbReference>
<organism evidence="5">
    <name type="scientific">Lotharella oceanica</name>
    <dbReference type="NCBI Taxonomy" id="641309"/>
    <lineage>
        <taxon>Eukaryota</taxon>
        <taxon>Sar</taxon>
        <taxon>Rhizaria</taxon>
        <taxon>Cercozoa</taxon>
        <taxon>Chlorarachniophyceae</taxon>
        <taxon>Lotharella</taxon>
    </lineage>
</organism>
<reference evidence="5" key="1">
    <citation type="submission" date="2021-01" db="EMBL/GenBank/DDBJ databases">
        <authorList>
            <person name="Corre E."/>
            <person name="Pelletier E."/>
            <person name="Niang G."/>
            <person name="Scheremetjew M."/>
            <person name="Finn R."/>
            <person name="Kale V."/>
            <person name="Holt S."/>
            <person name="Cochrane G."/>
            <person name="Meng A."/>
            <person name="Brown T."/>
            <person name="Cohen L."/>
        </authorList>
    </citation>
    <scope>NUCLEOTIDE SEQUENCE</scope>
    <source>
        <strain evidence="5">CCMP622</strain>
    </source>
</reference>
<dbReference type="SUPFAM" id="SSF51735">
    <property type="entry name" value="NAD(P)-binding Rossmann-fold domains"/>
    <property type="match status" value="1"/>
</dbReference>
<dbReference type="Pfam" id="PF03435">
    <property type="entry name" value="Sacchrp_dh_NADP"/>
    <property type="match status" value="1"/>
</dbReference>
<feature type="transmembrane region" description="Helical" evidence="3">
    <location>
        <begin position="368"/>
        <end position="391"/>
    </location>
</feature>
<proteinExistence type="inferred from homology"/>
<dbReference type="AlphaFoldDB" id="A0A7S2TZH4"/>
<dbReference type="InterPro" id="IPR051276">
    <property type="entry name" value="Saccharopine_DH-like_oxidrdct"/>
</dbReference>
<dbReference type="GO" id="GO:0005739">
    <property type="term" value="C:mitochondrion"/>
    <property type="evidence" value="ECO:0007669"/>
    <property type="project" value="TreeGrafter"/>
</dbReference>
<keyword evidence="3" id="KW-1133">Transmembrane helix</keyword>
<evidence type="ECO:0000256" key="1">
    <source>
        <dbReference type="ARBA" id="ARBA00038048"/>
    </source>
</evidence>
<feature type="domain" description="Saccharopine dehydrogenase NADP binding" evidence="4">
    <location>
        <begin position="97"/>
        <end position="227"/>
    </location>
</feature>
<dbReference type="PANTHER" id="PTHR12286:SF5">
    <property type="entry name" value="SACCHAROPINE DEHYDROGENASE-LIKE OXIDOREDUCTASE"/>
    <property type="match status" value="1"/>
</dbReference>
<protein>
    <recommendedName>
        <fullName evidence="4">Saccharopine dehydrogenase NADP binding domain-containing protein</fullName>
    </recommendedName>
</protein>
<dbReference type="EMBL" id="HBHP01030119">
    <property type="protein sequence ID" value="CAD9774573.1"/>
    <property type="molecule type" value="Transcribed_RNA"/>
</dbReference>
<dbReference type="PANTHER" id="PTHR12286">
    <property type="entry name" value="SACCHAROPINE DEHYDROGENASE-LIKE OXIDOREDUCTASE"/>
    <property type="match status" value="1"/>
</dbReference>
<dbReference type="Gene3D" id="3.40.50.720">
    <property type="entry name" value="NAD(P)-binding Rossmann-like Domain"/>
    <property type="match status" value="1"/>
</dbReference>
<gene>
    <name evidence="5" type="ORF">LSP00402_LOCUS18566</name>
</gene>
<feature type="transmembrane region" description="Helical" evidence="3">
    <location>
        <begin position="31"/>
        <end position="59"/>
    </location>
</feature>
<accession>A0A7S2TZH4</accession>
<keyword evidence="3" id="KW-0812">Transmembrane</keyword>